<reference evidence="1" key="1">
    <citation type="journal article" date="2015" name="Nature">
        <title>Complex archaea that bridge the gap between prokaryotes and eukaryotes.</title>
        <authorList>
            <person name="Spang A."/>
            <person name="Saw J.H."/>
            <person name="Jorgensen S.L."/>
            <person name="Zaremba-Niedzwiedzka K."/>
            <person name="Martijn J."/>
            <person name="Lind A.E."/>
            <person name="van Eijk R."/>
            <person name="Schleper C."/>
            <person name="Guy L."/>
            <person name="Ettema T.J."/>
        </authorList>
    </citation>
    <scope>NUCLEOTIDE SEQUENCE</scope>
</reference>
<dbReference type="EMBL" id="LAZR01009891">
    <property type="protein sequence ID" value="KKM70037.1"/>
    <property type="molecule type" value="Genomic_DNA"/>
</dbReference>
<gene>
    <name evidence="1" type="ORF">LCGC14_1444770</name>
</gene>
<accession>A0A0F9MLG6</accession>
<organism evidence="1">
    <name type="scientific">marine sediment metagenome</name>
    <dbReference type="NCBI Taxonomy" id="412755"/>
    <lineage>
        <taxon>unclassified sequences</taxon>
        <taxon>metagenomes</taxon>
        <taxon>ecological metagenomes</taxon>
    </lineage>
</organism>
<name>A0A0F9MLG6_9ZZZZ</name>
<comment type="caution">
    <text evidence="1">The sequence shown here is derived from an EMBL/GenBank/DDBJ whole genome shotgun (WGS) entry which is preliminary data.</text>
</comment>
<proteinExistence type="predicted"/>
<sequence length="153" mass="17459">METDNSVKKNKISIGLTLTNNELNNNPLFPSEIKEEILNSPFYLLIFISREDVVKISCFPTKNRNIKKILVKLKEFSPELVKGISNVLNELNLSKDILHTTGLCYEMEKCFYETYIIGESIESNEHSAEVIKEKFMTVANVISVDIEDIPTLT</sequence>
<dbReference type="AlphaFoldDB" id="A0A0F9MLG6"/>
<evidence type="ECO:0000313" key="1">
    <source>
        <dbReference type="EMBL" id="KKM70037.1"/>
    </source>
</evidence>
<protein>
    <submittedName>
        <fullName evidence="1">Uncharacterized protein</fullName>
    </submittedName>
</protein>